<dbReference type="EMBL" id="JALGAR010000001">
    <property type="protein sequence ID" value="MCI4657116.1"/>
    <property type="molecule type" value="Genomic_DNA"/>
</dbReference>
<evidence type="ECO:0000313" key="3">
    <source>
        <dbReference type="Proteomes" id="UP001165341"/>
    </source>
</evidence>
<gene>
    <name evidence="2" type="ORF">MQH31_04715</name>
</gene>
<evidence type="ECO:0000256" key="1">
    <source>
        <dbReference type="SAM" id="Phobius"/>
    </source>
</evidence>
<evidence type="ECO:0008006" key="4">
    <source>
        <dbReference type="Google" id="ProtNLM"/>
    </source>
</evidence>
<proteinExistence type="predicted"/>
<comment type="caution">
    <text evidence="2">The sequence shown here is derived from an EMBL/GenBank/DDBJ whole genome shotgun (WGS) entry which is preliminary data.</text>
</comment>
<protein>
    <recommendedName>
        <fullName evidence="4">ABC-2 type transport system permease protein</fullName>
    </recommendedName>
</protein>
<dbReference type="AlphaFoldDB" id="A0AA41QT08"/>
<keyword evidence="3" id="KW-1185">Reference proteome</keyword>
<accession>A0AA41QT08</accession>
<feature type="transmembrane region" description="Helical" evidence="1">
    <location>
        <begin position="304"/>
        <end position="323"/>
    </location>
</feature>
<keyword evidence="1" id="KW-0472">Membrane</keyword>
<feature type="transmembrane region" description="Helical" evidence="1">
    <location>
        <begin position="404"/>
        <end position="422"/>
    </location>
</feature>
<sequence>MVAQFLGLKLRLFGNLFRRSPWQVVGIVIGLFYGLAVAVGIFALLVSLRFVDSDLGSIRDGLVVAGSLVVLGFLLIPLVMGIDDSMDPRKFAVMGIPNRQLSLGLALSALIGVPAIVLTIVLFGTIVTWSRGPGETVFAILSAAVILATCLLGSRVTTSIAAFLLATRRAREITGIVAVLLLVMFAPVTVLVVNLDWSLSGMGFIGGLSSILGWTPLGAAWAAPGDAANGDWGVAILKLLEAAAFLFILWVAWQALVSRMLVSPGREAVAKEYGGLGWFDRLPNNAAGAIAARSLTYWRRDPRYGMSLVMIPVIPVLVVLPLAFAGVPIQALALLPVPLMCIFLGWALHNDVAFDHTAIWLHVVSGTRGMADRIGRLVPAFFVGIPLIGIGSCISVSVYGDWGAFPAVLGVSTCILLTGLGFSSYSSARFPYPASKPGDSPFTQPQASDTAAALIQSLTLLGSVILSLPAIGFAVLGLFVDPVWLLPALASGVIVGMLTLWGGIWLGGRTFNARGPEMLASALRA</sequence>
<keyword evidence="1" id="KW-0812">Transmembrane</keyword>
<feature type="transmembrane region" description="Helical" evidence="1">
    <location>
        <begin position="377"/>
        <end position="398"/>
    </location>
</feature>
<feature type="transmembrane region" description="Helical" evidence="1">
    <location>
        <begin position="232"/>
        <end position="253"/>
    </location>
</feature>
<reference evidence="2" key="1">
    <citation type="submission" date="2022-03" db="EMBL/GenBank/DDBJ databases">
        <title>Cryobacterium sp. nov. strain ZS14-85, isolated from Antarctic soil.</title>
        <authorList>
            <person name="Li J."/>
            <person name="Niu G."/>
        </authorList>
    </citation>
    <scope>NUCLEOTIDE SEQUENCE</scope>
    <source>
        <strain evidence="2">ZS14-85</strain>
    </source>
</reference>
<keyword evidence="1" id="KW-1133">Transmembrane helix</keyword>
<feature type="transmembrane region" description="Helical" evidence="1">
    <location>
        <begin position="21"/>
        <end position="50"/>
    </location>
</feature>
<evidence type="ECO:0000313" key="2">
    <source>
        <dbReference type="EMBL" id="MCI4657116.1"/>
    </source>
</evidence>
<dbReference type="Proteomes" id="UP001165341">
    <property type="component" value="Unassembled WGS sequence"/>
</dbReference>
<feature type="transmembrane region" description="Helical" evidence="1">
    <location>
        <begin position="103"/>
        <end position="126"/>
    </location>
</feature>
<organism evidence="2 3">
    <name type="scientific">Cryobacterium zhongshanensis</name>
    <dbReference type="NCBI Taxonomy" id="2928153"/>
    <lineage>
        <taxon>Bacteria</taxon>
        <taxon>Bacillati</taxon>
        <taxon>Actinomycetota</taxon>
        <taxon>Actinomycetes</taxon>
        <taxon>Micrococcales</taxon>
        <taxon>Microbacteriaceae</taxon>
        <taxon>Cryobacterium</taxon>
    </lineage>
</organism>
<feature type="transmembrane region" description="Helical" evidence="1">
    <location>
        <begin position="485"/>
        <end position="508"/>
    </location>
</feature>
<feature type="transmembrane region" description="Helical" evidence="1">
    <location>
        <begin position="458"/>
        <end position="479"/>
    </location>
</feature>
<dbReference type="RefSeq" id="WP_243011112.1">
    <property type="nucleotide sequence ID" value="NZ_JALGAR010000001.1"/>
</dbReference>
<feature type="transmembrane region" description="Helical" evidence="1">
    <location>
        <begin position="173"/>
        <end position="193"/>
    </location>
</feature>
<name>A0AA41QT08_9MICO</name>
<feature type="transmembrane region" description="Helical" evidence="1">
    <location>
        <begin position="138"/>
        <end position="166"/>
    </location>
</feature>
<feature type="transmembrane region" description="Helical" evidence="1">
    <location>
        <begin position="62"/>
        <end position="82"/>
    </location>
</feature>
<feature type="transmembrane region" description="Helical" evidence="1">
    <location>
        <begin position="329"/>
        <end position="348"/>
    </location>
</feature>